<feature type="non-terminal residue" evidence="1">
    <location>
        <position position="97"/>
    </location>
</feature>
<dbReference type="AlphaFoldDB" id="A0A1A8KW96"/>
<accession>A0A1A8KW96</accession>
<reference evidence="1" key="2">
    <citation type="submission" date="2016-06" db="EMBL/GenBank/DDBJ databases">
        <title>The genome of a short-lived fish provides insights into sex chromosome evolution and the genetic control of aging.</title>
        <authorList>
            <person name="Reichwald K."/>
            <person name="Felder M."/>
            <person name="Petzold A."/>
            <person name="Koch P."/>
            <person name="Groth M."/>
            <person name="Platzer M."/>
        </authorList>
    </citation>
    <scope>NUCLEOTIDE SEQUENCE</scope>
    <source>
        <tissue evidence="1">Brain</tissue>
    </source>
</reference>
<feature type="non-terminal residue" evidence="1">
    <location>
        <position position="1"/>
    </location>
</feature>
<sequence length="97" mass="11107">RITLDSPRILELVSVRSSFTSNLRVQRNKGNQLGKHQHAAERTNTLHKLSDVYKTLVIAIVCSNQGLFLPRVFINVFDFMFIRPISSYLSAFCKEPL</sequence>
<proteinExistence type="predicted"/>
<protein>
    <submittedName>
        <fullName evidence="1">SAFB-like, transcription modulator</fullName>
    </submittedName>
</protein>
<reference evidence="1" key="1">
    <citation type="submission" date="2016-05" db="EMBL/GenBank/DDBJ databases">
        <authorList>
            <person name="Lavstsen T."/>
            <person name="Jespersen J.S."/>
        </authorList>
    </citation>
    <scope>NUCLEOTIDE SEQUENCE</scope>
    <source>
        <tissue evidence="1">Brain</tissue>
    </source>
</reference>
<organism evidence="1">
    <name type="scientific">Nothobranchius kuhntae</name>
    <name type="common">Beira killifish</name>
    <dbReference type="NCBI Taxonomy" id="321403"/>
    <lineage>
        <taxon>Eukaryota</taxon>
        <taxon>Metazoa</taxon>
        <taxon>Chordata</taxon>
        <taxon>Craniata</taxon>
        <taxon>Vertebrata</taxon>
        <taxon>Euteleostomi</taxon>
        <taxon>Actinopterygii</taxon>
        <taxon>Neopterygii</taxon>
        <taxon>Teleostei</taxon>
        <taxon>Neoteleostei</taxon>
        <taxon>Acanthomorphata</taxon>
        <taxon>Ovalentaria</taxon>
        <taxon>Atherinomorphae</taxon>
        <taxon>Cyprinodontiformes</taxon>
        <taxon>Nothobranchiidae</taxon>
        <taxon>Nothobranchius</taxon>
    </lineage>
</organism>
<name>A0A1A8KW96_NOTKU</name>
<evidence type="ECO:0000313" key="1">
    <source>
        <dbReference type="EMBL" id="SBR36677.1"/>
    </source>
</evidence>
<dbReference type="EMBL" id="HAEE01016627">
    <property type="protein sequence ID" value="SBR36677.1"/>
    <property type="molecule type" value="Transcribed_RNA"/>
</dbReference>
<gene>
    <name evidence="1" type="primary">SLTM</name>
</gene>